<dbReference type="EMBL" id="BDGX01000018">
    <property type="protein sequence ID" value="GAV49822.1"/>
    <property type="molecule type" value="Genomic_DNA"/>
</dbReference>
<dbReference type="GO" id="GO:0033215">
    <property type="term" value="P:reductive iron assimilation"/>
    <property type="evidence" value="ECO:0007669"/>
    <property type="project" value="TreeGrafter"/>
</dbReference>
<dbReference type="SFLD" id="SFLDG01168">
    <property type="entry name" value="Ferric_reductase_subgroup_(FRE"/>
    <property type="match status" value="1"/>
</dbReference>
<dbReference type="SFLD" id="SFLDF00463">
    <property type="entry name" value="AIM14"/>
    <property type="match status" value="1"/>
</dbReference>
<evidence type="ECO:0000313" key="12">
    <source>
        <dbReference type="EMBL" id="GAV49822.1"/>
    </source>
</evidence>
<evidence type="ECO:0000256" key="8">
    <source>
        <dbReference type="ARBA" id="ARBA00023065"/>
    </source>
</evidence>
<keyword evidence="9 10" id="KW-0472">Membrane</keyword>
<evidence type="ECO:0000259" key="11">
    <source>
        <dbReference type="Pfam" id="PF01794"/>
    </source>
</evidence>
<organism evidence="12 13">
    <name type="scientific">Zygosaccharomyces rouxii</name>
    <dbReference type="NCBI Taxonomy" id="4956"/>
    <lineage>
        <taxon>Eukaryota</taxon>
        <taxon>Fungi</taxon>
        <taxon>Dikarya</taxon>
        <taxon>Ascomycota</taxon>
        <taxon>Saccharomycotina</taxon>
        <taxon>Saccharomycetes</taxon>
        <taxon>Saccharomycetales</taxon>
        <taxon>Saccharomycetaceae</taxon>
        <taxon>Zygosaccharomyces</taxon>
    </lineage>
</organism>
<evidence type="ECO:0000256" key="5">
    <source>
        <dbReference type="ARBA" id="ARBA00022982"/>
    </source>
</evidence>
<dbReference type="Pfam" id="PF01794">
    <property type="entry name" value="Ferric_reduct"/>
    <property type="match status" value="1"/>
</dbReference>
<dbReference type="Proteomes" id="UP000187013">
    <property type="component" value="Unassembled WGS sequence"/>
</dbReference>
<feature type="transmembrane region" description="Helical" evidence="10">
    <location>
        <begin position="40"/>
        <end position="59"/>
    </location>
</feature>
<comment type="subcellular location">
    <subcellularLocation>
        <location evidence="1">Membrane</location>
        <topology evidence="1">Multi-pass membrane protein</topology>
    </subcellularLocation>
</comment>
<dbReference type="CDD" id="cd06186">
    <property type="entry name" value="NOX_Duox_like_FAD_NADP"/>
    <property type="match status" value="1"/>
</dbReference>
<dbReference type="PANTHER" id="PTHR11972:SF178">
    <property type="entry name" value="FERRIC REDUCTASE TRANSMEMBRANE COMPONENT 8-RELATED"/>
    <property type="match status" value="1"/>
</dbReference>
<evidence type="ECO:0000256" key="2">
    <source>
        <dbReference type="ARBA" id="ARBA00022630"/>
    </source>
</evidence>
<feature type="transmembrane region" description="Helical" evidence="10">
    <location>
        <begin position="161"/>
        <end position="182"/>
    </location>
</feature>
<evidence type="ECO:0000313" key="13">
    <source>
        <dbReference type="Proteomes" id="UP000187013"/>
    </source>
</evidence>
<evidence type="ECO:0000256" key="10">
    <source>
        <dbReference type="SAM" id="Phobius"/>
    </source>
</evidence>
<reference evidence="12 13" key="1">
    <citation type="submission" date="2016-08" db="EMBL/GenBank/DDBJ databases">
        <title>Draft genome sequence of allopolyploid Zygosaccharomyces rouxii.</title>
        <authorList>
            <person name="Watanabe J."/>
            <person name="Uehara K."/>
            <person name="Mogi Y."/>
            <person name="Tsukioka Y."/>
        </authorList>
    </citation>
    <scope>NUCLEOTIDE SEQUENCE [LARGE SCALE GENOMIC DNA]</scope>
    <source>
        <strain evidence="12 13">NBRC 110957</strain>
    </source>
</reference>
<keyword evidence="7" id="KW-0560">Oxidoreductase</keyword>
<dbReference type="InterPro" id="IPR050369">
    <property type="entry name" value="RBOH/FRE"/>
</dbReference>
<evidence type="ECO:0000256" key="7">
    <source>
        <dbReference type="ARBA" id="ARBA00023002"/>
    </source>
</evidence>
<keyword evidence="6 10" id="KW-1133">Transmembrane helix</keyword>
<dbReference type="eggNOG" id="KOG0039">
    <property type="taxonomic scope" value="Eukaryota"/>
</dbReference>
<evidence type="ECO:0000256" key="9">
    <source>
        <dbReference type="ARBA" id="ARBA00023136"/>
    </source>
</evidence>
<gene>
    <name evidence="12" type="ORF">ZYGR_0R00640</name>
</gene>
<accession>A0A1Q3A2A8</accession>
<keyword evidence="8" id="KW-0813">Transport</keyword>
<proteinExistence type="predicted"/>
<comment type="caution">
    <text evidence="12">The sequence shown here is derived from an EMBL/GenBank/DDBJ whole genome shotgun (WGS) entry which is preliminary data.</text>
</comment>
<dbReference type="GO" id="GO:0005886">
    <property type="term" value="C:plasma membrane"/>
    <property type="evidence" value="ECO:0007669"/>
    <property type="project" value="TreeGrafter"/>
</dbReference>
<dbReference type="PANTHER" id="PTHR11972">
    <property type="entry name" value="NADPH OXIDASE"/>
    <property type="match status" value="1"/>
</dbReference>
<name>A0A1Q3A2A8_ZYGRO</name>
<dbReference type="AlphaFoldDB" id="A0A1Q3A2A8"/>
<feature type="domain" description="Ferric oxidoreductase" evidence="11">
    <location>
        <begin position="126"/>
        <end position="238"/>
    </location>
</feature>
<evidence type="ECO:0000256" key="3">
    <source>
        <dbReference type="ARBA" id="ARBA00022692"/>
    </source>
</evidence>
<evidence type="ECO:0000256" key="6">
    <source>
        <dbReference type="ARBA" id="ARBA00022989"/>
    </source>
</evidence>
<dbReference type="OrthoDB" id="10006946at2759"/>
<keyword evidence="2" id="KW-0285">Flavoprotein</keyword>
<protein>
    <recommendedName>
        <fullName evidence="11">Ferric oxidoreductase domain-containing protein</fullName>
    </recommendedName>
</protein>
<keyword evidence="5" id="KW-0249">Electron transport</keyword>
<dbReference type="InterPro" id="IPR013130">
    <property type="entry name" value="Fe3_Rdtase_TM_dom"/>
</dbReference>
<evidence type="ECO:0000256" key="4">
    <source>
        <dbReference type="ARBA" id="ARBA00022827"/>
    </source>
</evidence>
<sequence>MSMMDVKRALCLFMGWLDNNLPTFDDDTDRHLRRERIMECTKLCFFLTSGLILVALPLWNTLSLTSGFFRVTHFFKHTVFKNHSRIHSWRIWHNTSLQQLVFWSVFVGICTFAGAGRDLIQITKRMGRLSVALMPPLLFLTLRPSPLPETLYLSLVPIHRWMSRVVVVESLLHTILYLWFMYLKGSLIKVFKPANFSGVIAMVLFVLIGVTSVSKMRRWNFQVFYYVHYLSTWATVILLHYHARPSIPSYTFLNVAILVWQIIYRISHTKITTITAVPISPSLTLVEFPKDDLSSKPILPSGHVRLSQQHSSWLKWLFHKLAPLQHPYTIASLPTDDTVKLIVRNSNFPLISNTAYRVTGAFEPKLNFMSKVKLGQILRTTSSSGNLNSASLLHSPLSYNIHARRALICVGGSAISFALPLLRILNFNGVTVKLIWVSKDYRDLKVLNHFKHNFEGMEIYVSGASGSEQDIQIDYVDSYPDSDDASVASSLGEEGQGYNERTPLTWGTPNHNTLSTKSHLSLVDGTNKTKNYGSTANTGSSNNISNKTAMGEIDPNDEIDFTEIFSLGNAKSILSNRAQVQRLNANSPTPAPISDHELFRKPSLIEAPTGLEGNEVDEESRLISDNDKVLRIPSGIKVFFGRPSLGEKDYLWCMERECAYDERADDGCEIYNGGNTHTHDLSDIVVMAAGPVGLVESTRRFATDYGLNFHAECYTV</sequence>
<dbReference type="SFLD" id="SFLDS00052">
    <property type="entry name" value="Ferric_Reductase_Domain"/>
    <property type="match status" value="1"/>
</dbReference>
<keyword evidence="3 10" id="KW-0812">Transmembrane</keyword>
<evidence type="ECO:0000256" key="1">
    <source>
        <dbReference type="ARBA" id="ARBA00004141"/>
    </source>
</evidence>
<feature type="transmembrane region" description="Helical" evidence="10">
    <location>
        <begin position="223"/>
        <end position="241"/>
    </location>
</feature>
<keyword evidence="4" id="KW-0274">FAD</keyword>
<feature type="transmembrane region" description="Helical" evidence="10">
    <location>
        <begin position="100"/>
        <end position="120"/>
    </location>
</feature>
<feature type="transmembrane region" description="Helical" evidence="10">
    <location>
        <begin position="194"/>
        <end position="211"/>
    </location>
</feature>
<dbReference type="GO" id="GO:0000293">
    <property type="term" value="F:ferric-chelate reductase activity"/>
    <property type="evidence" value="ECO:0007669"/>
    <property type="project" value="TreeGrafter"/>
</dbReference>
<keyword evidence="8" id="KW-0406">Ion transport</keyword>